<sequence length="264" mass="28412">MPTLLYDVRPDGVATITLNRPDVFNAFDDAQSYELQDALKQVARDANVRTVVLTGAGRAFCSGQDLKASREAEAAEGQPRSFYDSLHKRYNPIIRAMRALPKPIICRLNGVAAGAGCSLALACDAIVASSDASLIEVFINIGLVPDSGSSWFLPRLVGTLKAFELCTLGSKVTADEALRLGLVNQVVAPEQLDEAAYALAARYAAAPTKSIGLIKQMLNKAATATLDEMLDYEAHCQQIAGESGDYREGVQAFLEKRKPEFKGE</sequence>
<keyword evidence="2" id="KW-0413">Isomerase</keyword>
<dbReference type="Gene3D" id="1.10.12.10">
    <property type="entry name" value="Lyase 2-enoyl-coa Hydratase, Chain A, domain 2"/>
    <property type="match status" value="1"/>
</dbReference>
<comment type="caution">
    <text evidence="2">The sequence shown here is derived from an EMBL/GenBank/DDBJ whole genome shotgun (WGS) entry which is preliminary data.</text>
</comment>
<dbReference type="PANTHER" id="PTHR43459:SF1">
    <property type="entry name" value="EG:BACN32G11.4 PROTEIN"/>
    <property type="match status" value="1"/>
</dbReference>
<dbReference type="InterPro" id="IPR014748">
    <property type="entry name" value="Enoyl-CoA_hydra_C"/>
</dbReference>
<evidence type="ECO:0000313" key="3">
    <source>
        <dbReference type="Proteomes" id="UP000565521"/>
    </source>
</evidence>
<comment type="similarity">
    <text evidence="1">Belongs to the enoyl-CoA hydratase/isomerase family.</text>
</comment>
<dbReference type="Proteomes" id="UP000565521">
    <property type="component" value="Unassembled WGS sequence"/>
</dbReference>
<dbReference type="AlphaFoldDB" id="A0A7Y7PMV9"/>
<accession>A0A7Y7PMV9</accession>
<dbReference type="InterPro" id="IPR001753">
    <property type="entry name" value="Enoyl-CoA_hydra/iso"/>
</dbReference>
<dbReference type="PANTHER" id="PTHR43459">
    <property type="entry name" value="ENOYL-COA HYDRATASE"/>
    <property type="match status" value="1"/>
</dbReference>
<evidence type="ECO:0000313" key="2">
    <source>
        <dbReference type="EMBL" id="NVO30680.1"/>
    </source>
</evidence>
<dbReference type="SUPFAM" id="SSF52096">
    <property type="entry name" value="ClpP/crotonase"/>
    <property type="match status" value="1"/>
</dbReference>
<proteinExistence type="inferred from homology"/>
<keyword evidence="3" id="KW-1185">Reference proteome</keyword>
<protein>
    <submittedName>
        <fullName evidence="2">Enoyl-CoA hydratase/isomerase family protein</fullName>
    </submittedName>
</protein>
<dbReference type="CDD" id="cd06558">
    <property type="entry name" value="crotonase-like"/>
    <property type="match status" value="1"/>
</dbReference>
<dbReference type="Pfam" id="PF00378">
    <property type="entry name" value="ECH_1"/>
    <property type="match status" value="1"/>
</dbReference>
<dbReference type="GO" id="GO:0016853">
    <property type="term" value="F:isomerase activity"/>
    <property type="evidence" value="ECO:0007669"/>
    <property type="project" value="UniProtKB-KW"/>
</dbReference>
<name>A0A7Y7PMV9_9BACT</name>
<evidence type="ECO:0000256" key="1">
    <source>
        <dbReference type="ARBA" id="ARBA00005254"/>
    </source>
</evidence>
<dbReference type="EMBL" id="JABKAU010000007">
    <property type="protein sequence ID" value="NVO30680.1"/>
    <property type="molecule type" value="Genomic_DNA"/>
</dbReference>
<dbReference type="InterPro" id="IPR029045">
    <property type="entry name" value="ClpP/crotonase-like_dom_sf"/>
</dbReference>
<reference evidence="2 3" key="1">
    <citation type="submission" date="2020-05" db="EMBL/GenBank/DDBJ databases">
        <title>Hymenobacter terrestris sp. nov. and Hymenobacter lapidiphilus sp. nov., isolated from regoliths in Antarctica.</title>
        <authorList>
            <person name="Sedlacek I."/>
            <person name="Pantucek R."/>
            <person name="Zeman M."/>
            <person name="Holochova P."/>
            <person name="Kralova S."/>
            <person name="Stankova E."/>
            <person name="Sedo O."/>
            <person name="Micenkova L."/>
            <person name="Svec P."/>
            <person name="Gupta V."/>
            <person name="Sood U."/>
            <person name="Korpole U.S."/>
            <person name="Lal R."/>
        </authorList>
    </citation>
    <scope>NUCLEOTIDE SEQUENCE [LARGE SCALE GENOMIC DNA]</scope>
    <source>
        <strain evidence="2 3">P5342</strain>
    </source>
</reference>
<dbReference type="RefSeq" id="WP_176907604.1">
    <property type="nucleotide sequence ID" value="NZ_JABKAU010000007.1"/>
</dbReference>
<gene>
    <name evidence="2" type="ORF">HW554_05640</name>
</gene>
<organism evidence="2 3">
    <name type="scientific">Hymenobacter lapidiphilus</name>
    <dbReference type="NCBI Taxonomy" id="2608003"/>
    <lineage>
        <taxon>Bacteria</taxon>
        <taxon>Pseudomonadati</taxon>
        <taxon>Bacteroidota</taxon>
        <taxon>Cytophagia</taxon>
        <taxon>Cytophagales</taxon>
        <taxon>Hymenobacteraceae</taxon>
        <taxon>Hymenobacter</taxon>
    </lineage>
</organism>
<dbReference type="Gene3D" id="3.90.226.10">
    <property type="entry name" value="2-enoyl-CoA Hydratase, Chain A, domain 1"/>
    <property type="match status" value="1"/>
</dbReference>